<reference evidence="3 6" key="2">
    <citation type="submission" date="2020-08" db="EMBL/GenBank/DDBJ databases">
        <title>Sequencing the genomes of 1000 actinobacteria strains.</title>
        <authorList>
            <person name="Klenk H.-P."/>
        </authorList>
    </citation>
    <scope>NUCLEOTIDE SEQUENCE [LARGE SCALE GENOMIC DNA]</scope>
    <source>
        <strain evidence="3 6">DSM 16678</strain>
    </source>
</reference>
<dbReference type="GO" id="GO:0004519">
    <property type="term" value="F:endonuclease activity"/>
    <property type="evidence" value="ECO:0007669"/>
    <property type="project" value="UniProtKB-KW"/>
</dbReference>
<dbReference type="EMBL" id="JACIBU010000001">
    <property type="protein sequence ID" value="MBB3677322.1"/>
    <property type="molecule type" value="Genomic_DNA"/>
</dbReference>
<feature type="chain" id="PRO_5038301161" evidence="1">
    <location>
        <begin position="24"/>
        <end position="322"/>
    </location>
</feature>
<dbReference type="AlphaFoldDB" id="A0A323V621"/>
<dbReference type="Proteomes" id="UP000580718">
    <property type="component" value="Unassembled WGS sequence"/>
</dbReference>
<sequence>MLLSRRAALALALPWAGWAAARAAGADRGFPLVPAMAFTRYAAGTSVLPVAVAALTRSRAAALVGGGAAAVLAGSVLGPTVLAGTRRTVDAGPQGRPLRVVTLNMLHGRADPAAVVALARGTDADVLALSEVTPDAVTALLGTGVADLLPHAHVVPAAEGRPPGGGGALWTRLEVLSRSVVPGRFGQPAVRLAVPGGADVEVTAVHTHPPSRSTRHVLRWEEDLRLLPEPEDDVLRVLAGDYNATPDHTAFRRLLRRGWVDAAAATGQALRPTWSLEHARLPRLSLDHVLVDPRIGVAGFQVVHVPGSDHRALVADLRLPPG</sequence>
<keyword evidence="1" id="KW-0732">Signal</keyword>
<evidence type="ECO:0000313" key="5">
    <source>
        <dbReference type="Proteomes" id="UP000247602"/>
    </source>
</evidence>
<dbReference type="InterPro" id="IPR036691">
    <property type="entry name" value="Endo/exonu/phosph_ase_sf"/>
</dbReference>
<protein>
    <submittedName>
        <fullName evidence="3">Endonuclease/exonuclease/phosphatase family metal-dependent hydrolase</fullName>
    </submittedName>
    <submittedName>
        <fullName evidence="4">Endonuclease/exonuclease/phosphatase family protein</fullName>
    </submittedName>
</protein>
<keyword evidence="5" id="KW-1185">Reference proteome</keyword>
<name>A0A323V621_9ACTN</name>
<dbReference type="Pfam" id="PF03372">
    <property type="entry name" value="Exo_endo_phos"/>
    <property type="match status" value="1"/>
</dbReference>
<comment type="caution">
    <text evidence="4">The sequence shown here is derived from an EMBL/GenBank/DDBJ whole genome shotgun (WGS) entry which is preliminary data.</text>
</comment>
<dbReference type="Proteomes" id="UP000247602">
    <property type="component" value="Unassembled WGS sequence"/>
</dbReference>
<feature type="domain" description="Endonuclease/exonuclease/phosphatase" evidence="2">
    <location>
        <begin position="101"/>
        <end position="310"/>
    </location>
</feature>
<dbReference type="SUPFAM" id="SSF56219">
    <property type="entry name" value="DNase I-like"/>
    <property type="match status" value="1"/>
</dbReference>
<dbReference type="OrthoDB" id="2340043at2"/>
<evidence type="ECO:0000313" key="6">
    <source>
        <dbReference type="Proteomes" id="UP000580718"/>
    </source>
</evidence>
<dbReference type="GO" id="GO:0004527">
    <property type="term" value="F:exonuclease activity"/>
    <property type="evidence" value="ECO:0007669"/>
    <property type="project" value="UniProtKB-KW"/>
</dbReference>
<gene>
    <name evidence="4" type="ORF">DMO24_16055</name>
    <name evidence="3" type="ORF">FHX36_003057</name>
</gene>
<organism evidence="4 5">
    <name type="scientific">Modestobacter versicolor</name>
    <dbReference type="NCBI Taxonomy" id="429133"/>
    <lineage>
        <taxon>Bacteria</taxon>
        <taxon>Bacillati</taxon>
        <taxon>Actinomycetota</taxon>
        <taxon>Actinomycetes</taxon>
        <taxon>Geodermatophilales</taxon>
        <taxon>Geodermatophilaceae</taxon>
        <taxon>Modestobacter</taxon>
    </lineage>
</organism>
<evidence type="ECO:0000313" key="3">
    <source>
        <dbReference type="EMBL" id="MBB3677322.1"/>
    </source>
</evidence>
<accession>A0A323V621</accession>
<dbReference type="Gene3D" id="3.60.10.10">
    <property type="entry name" value="Endonuclease/exonuclease/phosphatase"/>
    <property type="match status" value="1"/>
</dbReference>
<dbReference type="InterPro" id="IPR005135">
    <property type="entry name" value="Endo/exonuclease/phosphatase"/>
</dbReference>
<keyword evidence="4" id="KW-0255">Endonuclease</keyword>
<proteinExistence type="predicted"/>
<dbReference type="RefSeq" id="WP_110553208.1">
    <property type="nucleotide sequence ID" value="NZ_JACIBU010000001.1"/>
</dbReference>
<keyword evidence="4" id="KW-0540">Nuclease</keyword>
<feature type="signal peptide" evidence="1">
    <location>
        <begin position="1"/>
        <end position="23"/>
    </location>
</feature>
<keyword evidence="4" id="KW-0269">Exonuclease</keyword>
<evidence type="ECO:0000259" key="2">
    <source>
        <dbReference type="Pfam" id="PF03372"/>
    </source>
</evidence>
<dbReference type="EMBL" id="QKNV01000195">
    <property type="protein sequence ID" value="PZA20327.1"/>
    <property type="molecule type" value="Genomic_DNA"/>
</dbReference>
<keyword evidence="3" id="KW-0378">Hydrolase</keyword>
<reference evidence="4 5" key="1">
    <citation type="submission" date="2018-06" db="EMBL/GenBank/DDBJ databases">
        <title>Draft genome sequence of Modestobacter versicolor CP153-2.</title>
        <authorList>
            <person name="Gundlapally S.R."/>
        </authorList>
    </citation>
    <scope>NUCLEOTIDE SEQUENCE [LARGE SCALE GENOMIC DNA]</scope>
    <source>
        <strain evidence="4 5">CP153-2</strain>
    </source>
</reference>
<evidence type="ECO:0000256" key="1">
    <source>
        <dbReference type="SAM" id="SignalP"/>
    </source>
</evidence>
<evidence type="ECO:0000313" key="4">
    <source>
        <dbReference type="EMBL" id="PZA20327.1"/>
    </source>
</evidence>